<dbReference type="SUPFAM" id="SSF48371">
    <property type="entry name" value="ARM repeat"/>
    <property type="match status" value="1"/>
</dbReference>
<keyword evidence="9" id="KW-1185">Reference proteome</keyword>
<dbReference type="PANTHER" id="PTHR10663:SF375">
    <property type="entry name" value="LD29171P"/>
    <property type="match status" value="1"/>
</dbReference>
<keyword evidence="1" id="KW-0813">Transport</keyword>
<dbReference type="FunFam" id="1.10.1000.11:FF:000003">
    <property type="entry name" value="Brefeldin A-inhibited guanine nucleotide-exchange protein 1"/>
    <property type="match status" value="1"/>
</dbReference>
<dbReference type="GO" id="GO:0015031">
    <property type="term" value="P:protein transport"/>
    <property type="evidence" value="ECO:0007669"/>
    <property type="project" value="UniProtKB-KW"/>
</dbReference>
<feature type="compositionally biased region" description="Low complexity" evidence="6">
    <location>
        <begin position="670"/>
        <end position="685"/>
    </location>
</feature>
<dbReference type="InterPro" id="IPR016024">
    <property type="entry name" value="ARM-type_fold"/>
</dbReference>
<dbReference type="InterPro" id="IPR035999">
    <property type="entry name" value="Sec7_dom_sf"/>
</dbReference>
<sequence>MSSSVVFIINALESIGANKECRKNKTLKESVSKALESIKNQKSEEKSDVNVIFEPLYLSCQTRNIVLMTTAIDCIGKLFSYNYLIEEPDDDSLASIDEEEQPNENQNENQNGSTKKHLIDQAVDIVCDCFIGDNTDDKVQLQIIKALLAAVSSTVVPIHQSSLLKSIRTSYNIFLLSRNSKNQTIAQGTLTQMIHHVFSRIDVNNVDLLRRKKKKLNKNINEKNERNCGSFKKDDPNDVIVENSNGLDLGHKLNLEIKENVKLESTDEKVITPVKLDGADALEFGQWNDAGNSSEIIEKDVKDEENEDFKVPEDVSVEKKMTLDSFEHRKSFEAEVEPNYEHNNIMNQDELYIKDAFLVFRALCKLSMKTIPAESSTDLKSHAMRSKLLSLHLILTILSSHIQVFTSPNVILTSSSTHECTLFVQAIKQYLCLSLSRNAVSPVPQVFETSLEIFWKCINKLRSHLKKEIEVFVNEIFLPILEMRSSSMKHKYALLNVLSRICSDPQTLVEIYLNYDCDREALDNTYERIVNIVSKITTTYTTVTSTNNNNNNNNNTDKDNKDSPNNDSATSLASITQTVVIPPSLATKAITTSTLSSQLHSGRPDELALKYQGLECLVSILRSLVAWCSNKSSIENGGEDEKEEIVRKSEETIELASSQASTTVTFTNKSSSPSSSTMSVPGSISNDVKPTTKAIDDPEEFENLKHRKQILQDGIKKFNFKPKKGIQSLVSAGFIKSVEPVEIANFLLTTEGFNKAMIGEYLGEGEPENIATMHAFVDLMDFTNMNFVNALRLFLQSFRLPGEAQKIDRFMLKFAERYVDGNPTQFANADTAYVLAYSVIMLNTDLHNPQIKRRMTKDEFIKNNRGIDDNSNLSEEFLMAIYDEIQNNEIKMKDEQDAVFMQQIPASPGGIGISNIGSAIVNVGRNFKQEAYKAASMEMANKTENLFKSMLRAQRRGIYTANTTFYSASHFEHVRPMFEVAWMPVLAGLSGPLQDTEDIETANLSLEGFKLAIRIICLFDMELERNAFITTLAKFTFLNNLGEMKPKNVDAIKTLLDIALTEGNYLKGSWQEVLTCVSQLERFQLISSGLDQTVVPDISNARKQPRPHSLDNGVRRSLTTKRPFTVRPTSQVMYAEDVALESRSSQVVVAVDRIFSSSSKLSGTAIVEFVRALSGVSWEEIQSSSMTENPRMFSLQKLVEISYYNMGRIRMEWSYVWAILGEHFNQVGCHPNINVGFFAIDSLRQLAMQFLAKEELPHFKFQKDFLRPFEYVLINNSNISIKDMVLRCIQQMIQARSHNIKSGWKALFGVFSAAAKETNEPIVIMAFDLVRLLIKDRFDDIVSNSTYPDLMVCLTEFCKNKRFQKTRISSIQNL</sequence>
<evidence type="ECO:0000313" key="9">
    <source>
        <dbReference type="Proteomes" id="UP000266861"/>
    </source>
</evidence>
<dbReference type="Pfam" id="PF16213">
    <property type="entry name" value="DCB"/>
    <property type="match status" value="1"/>
</dbReference>
<comment type="subcellular location">
    <subcellularLocation>
        <location evidence="5">Cytoplasmic vesicle</location>
        <location evidence="5">COPI-coated vesicle membrane</location>
    </subcellularLocation>
</comment>
<evidence type="ECO:0000256" key="5">
    <source>
        <dbReference type="ARBA" id="ARBA00060451"/>
    </source>
</evidence>
<proteinExistence type="predicted"/>
<dbReference type="PANTHER" id="PTHR10663">
    <property type="entry name" value="GUANYL-NUCLEOTIDE EXCHANGE FACTOR"/>
    <property type="match status" value="1"/>
</dbReference>
<evidence type="ECO:0000256" key="6">
    <source>
        <dbReference type="SAM" id="MobiDB-lite"/>
    </source>
</evidence>
<keyword evidence="2" id="KW-0963">Cytoplasm</keyword>
<dbReference type="Proteomes" id="UP000266861">
    <property type="component" value="Unassembled WGS sequence"/>
</dbReference>
<dbReference type="GO" id="GO:0032012">
    <property type="term" value="P:regulation of ARF protein signal transduction"/>
    <property type="evidence" value="ECO:0007669"/>
    <property type="project" value="InterPro"/>
</dbReference>
<protein>
    <recommendedName>
        <fullName evidence="7">SEC7 domain-containing protein</fullName>
    </recommendedName>
</protein>
<reference evidence="8 9" key="1">
    <citation type="submission" date="2018-08" db="EMBL/GenBank/DDBJ databases">
        <title>Genome and evolution of the arbuscular mycorrhizal fungus Diversispora epigaea (formerly Glomus versiforme) and its bacterial endosymbionts.</title>
        <authorList>
            <person name="Sun X."/>
            <person name="Fei Z."/>
            <person name="Harrison M."/>
        </authorList>
    </citation>
    <scope>NUCLEOTIDE SEQUENCE [LARGE SCALE GENOMIC DNA]</scope>
    <source>
        <strain evidence="8 9">IT104</strain>
    </source>
</reference>
<evidence type="ECO:0000256" key="2">
    <source>
        <dbReference type="ARBA" id="ARBA00022490"/>
    </source>
</evidence>
<dbReference type="InterPro" id="IPR015403">
    <property type="entry name" value="Mon2/Sec7/BIG1-like_HDS"/>
</dbReference>
<keyword evidence="3" id="KW-0653">Protein transport</keyword>
<dbReference type="Gene3D" id="1.10.220.20">
    <property type="match status" value="1"/>
</dbReference>
<accession>A0A397IDV1</accession>
<feature type="region of interest" description="Disordered" evidence="6">
    <location>
        <begin position="664"/>
        <end position="692"/>
    </location>
</feature>
<dbReference type="InterPro" id="IPR000904">
    <property type="entry name" value="Sec7_dom"/>
</dbReference>
<dbReference type="Gene3D" id="1.10.1000.11">
    <property type="entry name" value="Arf Nucleotide-binding Site Opener,domain 2"/>
    <property type="match status" value="1"/>
</dbReference>
<dbReference type="OrthoDB" id="18431at2759"/>
<gene>
    <name evidence="8" type="ORF">Glove_227g78</name>
</gene>
<dbReference type="GO" id="GO:0005085">
    <property type="term" value="F:guanyl-nucleotide exchange factor activity"/>
    <property type="evidence" value="ECO:0007669"/>
    <property type="project" value="InterPro"/>
</dbReference>
<dbReference type="Pfam" id="PF12783">
    <property type="entry name" value="Sec7-like_HUS"/>
    <property type="match status" value="1"/>
</dbReference>
<dbReference type="CDD" id="cd00171">
    <property type="entry name" value="Sec7"/>
    <property type="match status" value="1"/>
</dbReference>
<dbReference type="FunFam" id="1.10.220.20:FF:000002">
    <property type="entry name" value="Brefeldin A-inhibited guanine nucleotide-exchange protein 1"/>
    <property type="match status" value="1"/>
</dbReference>
<evidence type="ECO:0000256" key="4">
    <source>
        <dbReference type="ARBA" id="ARBA00023136"/>
    </source>
</evidence>
<dbReference type="PROSITE" id="PS50190">
    <property type="entry name" value="SEC7"/>
    <property type="match status" value="1"/>
</dbReference>
<dbReference type="EMBL" id="PQFF01000210">
    <property type="protein sequence ID" value="RHZ74071.1"/>
    <property type="molecule type" value="Genomic_DNA"/>
</dbReference>
<evidence type="ECO:0000256" key="3">
    <source>
        <dbReference type="ARBA" id="ARBA00022927"/>
    </source>
</evidence>
<feature type="compositionally biased region" description="Low complexity" evidence="6">
    <location>
        <begin position="543"/>
        <end position="555"/>
    </location>
</feature>
<dbReference type="Pfam" id="PF01369">
    <property type="entry name" value="Sec7"/>
    <property type="match status" value="1"/>
</dbReference>
<keyword evidence="4" id="KW-0472">Membrane</keyword>
<dbReference type="SUPFAM" id="SSF48425">
    <property type="entry name" value="Sec7 domain"/>
    <property type="match status" value="1"/>
</dbReference>
<feature type="region of interest" description="Disordered" evidence="6">
    <location>
        <begin position="543"/>
        <end position="569"/>
    </location>
</feature>
<dbReference type="InterPro" id="IPR032691">
    <property type="entry name" value="Mon2/Sec7/BIG1-like_HUS"/>
</dbReference>
<dbReference type="GO" id="GO:0030663">
    <property type="term" value="C:COPI-coated vesicle membrane"/>
    <property type="evidence" value="ECO:0007669"/>
    <property type="project" value="UniProtKB-SubCell"/>
</dbReference>
<dbReference type="Pfam" id="PF09324">
    <property type="entry name" value="Sec7-like_HDS"/>
    <property type="match status" value="1"/>
</dbReference>
<evidence type="ECO:0000313" key="8">
    <source>
        <dbReference type="EMBL" id="RHZ74071.1"/>
    </source>
</evidence>
<evidence type="ECO:0000256" key="1">
    <source>
        <dbReference type="ARBA" id="ARBA00022448"/>
    </source>
</evidence>
<evidence type="ECO:0000259" key="7">
    <source>
        <dbReference type="PROSITE" id="PS50190"/>
    </source>
</evidence>
<comment type="caution">
    <text evidence="8">The sequence shown here is derived from an EMBL/GenBank/DDBJ whole genome shotgun (WGS) entry which is preliminary data.</text>
</comment>
<name>A0A397IDV1_9GLOM</name>
<organism evidence="8 9">
    <name type="scientific">Diversispora epigaea</name>
    <dbReference type="NCBI Taxonomy" id="1348612"/>
    <lineage>
        <taxon>Eukaryota</taxon>
        <taxon>Fungi</taxon>
        <taxon>Fungi incertae sedis</taxon>
        <taxon>Mucoromycota</taxon>
        <taxon>Glomeromycotina</taxon>
        <taxon>Glomeromycetes</taxon>
        <taxon>Diversisporales</taxon>
        <taxon>Diversisporaceae</taxon>
        <taxon>Diversispora</taxon>
    </lineage>
</organism>
<feature type="domain" description="SEC7" evidence="7">
    <location>
        <begin position="700"/>
        <end position="888"/>
    </location>
</feature>
<dbReference type="InterPro" id="IPR023394">
    <property type="entry name" value="Sec7_C_sf"/>
</dbReference>
<dbReference type="SMART" id="SM00222">
    <property type="entry name" value="Sec7"/>
    <property type="match status" value="1"/>
</dbReference>
<dbReference type="InterPro" id="IPR032629">
    <property type="entry name" value="DCB_dom"/>
</dbReference>
<dbReference type="STRING" id="1348612.A0A397IDV1"/>